<organism evidence="6 7">
    <name type="scientific">Ectocarpus siliculosus</name>
    <name type="common">Brown alga</name>
    <name type="synonym">Conferva siliculosa</name>
    <dbReference type="NCBI Taxonomy" id="2880"/>
    <lineage>
        <taxon>Eukaryota</taxon>
        <taxon>Sar</taxon>
        <taxon>Stramenopiles</taxon>
        <taxon>Ochrophyta</taxon>
        <taxon>PX clade</taxon>
        <taxon>Phaeophyceae</taxon>
        <taxon>Ectocarpales</taxon>
        <taxon>Ectocarpaceae</taxon>
        <taxon>Ectocarpus</taxon>
    </lineage>
</organism>
<keyword evidence="1" id="KW-0808">Transferase</keyword>
<evidence type="ECO:0000256" key="4">
    <source>
        <dbReference type="SAM" id="MobiDB-lite"/>
    </source>
</evidence>
<feature type="compositionally biased region" description="Polar residues" evidence="4">
    <location>
        <begin position="57"/>
        <end position="71"/>
    </location>
</feature>
<protein>
    <submittedName>
        <fullName evidence="6">Uncharacterized protein</fullName>
    </submittedName>
</protein>
<feature type="compositionally biased region" description="Basic and acidic residues" evidence="4">
    <location>
        <begin position="821"/>
        <end position="831"/>
    </location>
</feature>
<keyword evidence="7" id="KW-1185">Reference proteome</keyword>
<keyword evidence="5" id="KW-0472">Membrane</keyword>
<dbReference type="Gene3D" id="3.40.50.300">
    <property type="entry name" value="P-loop containing nucleotide triphosphate hydrolases"/>
    <property type="match status" value="2"/>
</dbReference>
<name>D7FJB2_ECTSI</name>
<feature type="binding site" evidence="3">
    <location>
        <position position="331"/>
    </location>
    <ligand>
        <name>3'-phosphoadenylyl sulfate</name>
        <dbReference type="ChEBI" id="CHEBI:58339"/>
    </ligand>
</feature>
<keyword evidence="5" id="KW-0812">Transmembrane</keyword>
<evidence type="ECO:0000256" key="5">
    <source>
        <dbReference type="SAM" id="Phobius"/>
    </source>
</evidence>
<dbReference type="GO" id="GO:0008146">
    <property type="term" value="F:sulfotransferase activity"/>
    <property type="evidence" value="ECO:0007669"/>
    <property type="project" value="InterPro"/>
</dbReference>
<gene>
    <name evidence="6" type="ORF">Esi_0130_0061</name>
</gene>
<evidence type="ECO:0000256" key="3">
    <source>
        <dbReference type="PIRSR" id="PIRSR637359-2"/>
    </source>
</evidence>
<dbReference type="InParanoid" id="D7FJB2"/>
<feature type="region of interest" description="Disordered" evidence="4">
    <location>
        <begin position="166"/>
        <end position="202"/>
    </location>
</feature>
<evidence type="ECO:0000313" key="7">
    <source>
        <dbReference type="Proteomes" id="UP000002630"/>
    </source>
</evidence>
<feature type="binding site" evidence="3">
    <location>
        <position position="323"/>
    </location>
    <ligand>
        <name>3'-phosphoadenylyl sulfate</name>
        <dbReference type="ChEBI" id="CHEBI:58339"/>
    </ligand>
</feature>
<dbReference type="eggNOG" id="KOG3704">
    <property type="taxonomic scope" value="Eukaryota"/>
</dbReference>
<dbReference type="PANTHER" id="PTHR10605:SF56">
    <property type="entry name" value="BIFUNCTIONAL HEPARAN SULFATE N-DEACETYLASE_N-SULFOTRANSFERASE"/>
    <property type="match status" value="1"/>
</dbReference>
<sequence>MRLTDQRGSVPCILQALSTSVPAGRPSFQQVALVVTLCVLLGVLMWVGGGGLDIQPSSSSDEAQHGMTPNASGREGGLKPKSADRQADAFEGELDVVLKKSAASRGLNDSEIEEARVAATDAVREALRKPGDLPPRSIDGILSASCDLQVEGLPLYHDKGQTCCKAAQKPPAQQQAHSKDNGPQGRRGLEAAEGEGGEPLPGVLRTTQRAEAAGENEVACLPSFIIAGTQKSGTTALTGILEKHPLVMMAERKELHFFDHKTPNQINAASYAFNFPSFNASQAMEHRAPFVVGEATPFYLASRKACMNMRKLVPDVRLLVLVRDPVKRAYSEHQMKVRRVEEQGEMLELLPLHANKIYDCAVKLFPSLDGEDISESERSLLSQPQGLSPAMGECTGEIGQHGKWMDVMIPFIRKVRGKLPNRVRSSDKPVDTKYALEVFREDMSRCFPLKTVVDKLQTLYPGGTWRRGWARTPATNWGDKGDAAERFTKPLPPKFGGAPGKPRRVPGKLDLRWGGESWVAAEDGLVGDHAEERRRAGDYEYGAEALTEEEGGVGAYLEERGGWGSDAAAVEHWGRRLSPKKGVLPDVPWPEVWGSWGEAGERTFDETCYQRMERVAAVESVMKTEIRKLKHCFNNALSDLGGLSGLDEADPAAAAEALDSELSKCFNVTPGISDQYIYRSLYGIQAYHCLKYIPRNQVMFIESDDLRDKPEEVLPRVHEHIGVPDFQYPSLGQDAIMAELEKKYPDFEKRTGWRLDSAYKEEIPEALATEIRNFVASDMKMFARLTGQSFGDWAIDDRNKEEAMVGGNARPDELFEEEFVKEASRMAEAKKASGRGTSGSGTRGDNARKMAAAAADPSPPNSEPRSDTEGDARAADGPQ</sequence>
<evidence type="ECO:0000256" key="2">
    <source>
        <dbReference type="PIRSR" id="PIRSR637359-1"/>
    </source>
</evidence>
<dbReference type="EMBL" id="FN649751">
    <property type="protein sequence ID" value="CBJ29018.1"/>
    <property type="molecule type" value="Genomic_DNA"/>
</dbReference>
<proteinExistence type="predicted"/>
<dbReference type="OrthoDB" id="202318at2759"/>
<dbReference type="SUPFAM" id="SSF52540">
    <property type="entry name" value="P-loop containing nucleoside triphosphate hydrolases"/>
    <property type="match status" value="2"/>
</dbReference>
<reference evidence="6 7" key="1">
    <citation type="journal article" date="2010" name="Nature">
        <title>The Ectocarpus genome and the independent evolution of multicellularity in brown algae.</title>
        <authorList>
            <person name="Cock J.M."/>
            <person name="Sterck L."/>
            <person name="Rouze P."/>
            <person name="Scornet D."/>
            <person name="Allen A.E."/>
            <person name="Amoutzias G."/>
            <person name="Anthouard V."/>
            <person name="Artiguenave F."/>
            <person name="Aury J.M."/>
            <person name="Badger J.H."/>
            <person name="Beszteri B."/>
            <person name="Billiau K."/>
            <person name="Bonnet E."/>
            <person name="Bothwell J.H."/>
            <person name="Bowler C."/>
            <person name="Boyen C."/>
            <person name="Brownlee C."/>
            <person name="Carrano C.J."/>
            <person name="Charrier B."/>
            <person name="Cho G.Y."/>
            <person name="Coelho S.M."/>
            <person name="Collen J."/>
            <person name="Corre E."/>
            <person name="Da Silva C."/>
            <person name="Delage L."/>
            <person name="Delaroque N."/>
            <person name="Dittami S.M."/>
            <person name="Doulbeau S."/>
            <person name="Elias M."/>
            <person name="Farnham G."/>
            <person name="Gachon C.M."/>
            <person name="Gschloessl B."/>
            <person name="Heesch S."/>
            <person name="Jabbari K."/>
            <person name="Jubin C."/>
            <person name="Kawai H."/>
            <person name="Kimura K."/>
            <person name="Kloareg B."/>
            <person name="Kupper F.C."/>
            <person name="Lang D."/>
            <person name="Le Bail A."/>
            <person name="Leblanc C."/>
            <person name="Lerouge P."/>
            <person name="Lohr M."/>
            <person name="Lopez P.J."/>
            <person name="Martens C."/>
            <person name="Maumus F."/>
            <person name="Michel G."/>
            <person name="Miranda-Saavedra D."/>
            <person name="Morales J."/>
            <person name="Moreau H."/>
            <person name="Motomura T."/>
            <person name="Nagasato C."/>
            <person name="Napoli C.A."/>
            <person name="Nelson D.R."/>
            <person name="Nyvall-Collen P."/>
            <person name="Peters A.F."/>
            <person name="Pommier C."/>
            <person name="Potin P."/>
            <person name="Poulain J."/>
            <person name="Quesneville H."/>
            <person name="Read B."/>
            <person name="Rensing S.A."/>
            <person name="Ritter A."/>
            <person name="Rousvoal S."/>
            <person name="Samanta M."/>
            <person name="Samson G."/>
            <person name="Schroeder D.C."/>
            <person name="Segurens B."/>
            <person name="Strittmatter M."/>
            <person name="Tonon T."/>
            <person name="Tregear J.W."/>
            <person name="Valentin K."/>
            <person name="von Dassow P."/>
            <person name="Yamagishi T."/>
            <person name="Van de Peer Y."/>
            <person name="Wincker P."/>
        </authorList>
    </citation>
    <scope>NUCLEOTIDE SEQUENCE [LARGE SCALE GENOMIC DNA]</scope>
    <source>
        <strain evidence="7">Ec32 / CCAP1310/4</strain>
    </source>
</reference>
<feature type="compositionally biased region" description="Basic and acidic residues" evidence="4">
    <location>
        <begin position="864"/>
        <end position="879"/>
    </location>
</feature>
<dbReference type="Proteomes" id="UP000002630">
    <property type="component" value="Linkage Group LG26"/>
</dbReference>
<accession>D7FJB2</accession>
<dbReference type="PANTHER" id="PTHR10605">
    <property type="entry name" value="HEPARAN SULFATE SULFOTRANSFERASE"/>
    <property type="match status" value="1"/>
</dbReference>
<evidence type="ECO:0000256" key="1">
    <source>
        <dbReference type="ARBA" id="ARBA00022679"/>
    </source>
</evidence>
<dbReference type="InterPro" id="IPR037359">
    <property type="entry name" value="NST/OST"/>
</dbReference>
<dbReference type="EMBL" id="FN647939">
    <property type="protein sequence ID" value="CBJ29018.1"/>
    <property type="molecule type" value="Genomic_DNA"/>
</dbReference>
<dbReference type="InterPro" id="IPR027417">
    <property type="entry name" value="P-loop_NTPase"/>
</dbReference>
<feature type="transmembrane region" description="Helical" evidence="5">
    <location>
        <begin position="31"/>
        <end position="52"/>
    </location>
</feature>
<feature type="compositionally biased region" description="Low complexity" evidence="4">
    <location>
        <begin position="166"/>
        <end position="176"/>
    </location>
</feature>
<dbReference type="AlphaFoldDB" id="D7FJB2"/>
<feature type="region of interest" description="Disordered" evidence="4">
    <location>
        <begin position="821"/>
        <end position="879"/>
    </location>
</feature>
<keyword evidence="5" id="KW-1133">Transmembrane helix</keyword>
<evidence type="ECO:0000313" key="6">
    <source>
        <dbReference type="EMBL" id="CBJ29018.1"/>
    </source>
</evidence>
<feature type="active site" description="For sulfotransferase activity" evidence="2">
    <location>
        <position position="231"/>
    </location>
</feature>
<feature type="region of interest" description="Disordered" evidence="4">
    <location>
        <begin position="57"/>
        <end position="83"/>
    </location>
</feature>